<dbReference type="OrthoDB" id="9794638at2"/>
<gene>
    <name evidence="6" type="ORF">EHS13_31215</name>
</gene>
<evidence type="ECO:0000313" key="7">
    <source>
        <dbReference type="Proteomes" id="UP000426246"/>
    </source>
</evidence>
<dbReference type="SUPFAM" id="SSF50475">
    <property type="entry name" value="FMN-binding split barrel"/>
    <property type="match status" value="1"/>
</dbReference>
<name>A0A6B8RRL3_9BACL</name>
<protein>
    <submittedName>
        <fullName evidence="6">Flavin reductase family protein</fullName>
    </submittedName>
</protein>
<evidence type="ECO:0000313" key="6">
    <source>
        <dbReference type="EMBL" id="QGQ99030.1"/>
    </source>
</evidence>
<keyword evidence="7" id="KW-1185">Reference proteome</keyword>
<evidence type="ECO:0000256" key="3">
    <source>
        <dbReference type="ARBA" id="ARBA00022643"/>
    </source>
</evidence>
<evidence type="ECO:0000256" key="4">
    <source>
        <dbReference type="ARBA" id="ARBA00038054"/>
    </source>
</evidence>
<comment type="similarity">
    <text evidence="4">Belongs to the flavoredoxin family.</text>
</comment>
<keyword evidence="3" id="KW-0288">FMN</keyword>
<keyword evidence="2" id="KW-0285">Flavoprotein</keyword>
<organism evidence="6 7">
    <name type="scientific">Paenibacillus psychroresistens</name>
    <dbReference type="NCBI Taxonomy" id="1778678"/>
    <lineage>
        <taxon>Bacteria</taxon>
        <taxon>Bacillati</taxon>
        <taxon>Bacillota</taxon>
        <taxon>Bacilli</taxon>
        <taxon>Bacillales</taxon>
        <taxon>Paenibacillaceae</taxon>
        <taxon>Paenibacillus</taxon>
    </lineage>
</organism>
<dbReference type="RefSeq" id="WP_155704137.1">
    <property type="nucleotide sequence ID" value="NZ_CP034235.1"/>
</dbReference>
<dbReference type="InterPro" id="IPR012349">
    <property type="entry name" value="Split_barrel_FMN-bd"/>
</dbReference>
<proteinExistence type="inferred from homology"/>
<evidence type="ECO:0000256" key="1">
    <source>
        <dbReference type="ARBA" id="ARBA00001917"/>
    </source>
</evidence>
<dbReference type="Gene3D" id="2.30.110.10">
    <property type="entry name" value="Electron Transport, Fmn-binding Protein, Chain A"/>
    <property type="match status" value="1"/>
</dbReference>
<dbReference type="PANTHER" id="PTHR33798">
    <property type="entry name" value="FLAVOPROTEIN OXYGENASE"/>
    <property type="match status" value="1"/>
</dbReference>
<comment type="cofactor">
    <cofactor evidence="1">
        <name>FMN</name>
        <dbReference type="ChEBI" id="CHEBI:58210"/>
    </cofactor>
</comment>
<sequence>MISIDPTTQTDRENYKLLIGSIIPRPIALVTTLSQTGVLNAAPFSYFSIVSSQPPLISIAVQRKSGVMKDTARNAIEQGSFVVHITDESIIHQVNETAANLPSEESEVERAGFTPIASEVIDVPGIKEAKIRMECLLEQSIPLGGSGKEGDEPACDLLIGRVVRFHFDEAVYEDGHINPDKLNPMSRLAGNDYASLGTRLTLKRP</sequence>
<dbReference type="GO" id="GO:0016646">
    <property type="term" value="F:oxidoreductase activity, acting on the CH-NH group of donors, NAD or NADP as acceptor"/>
    <property type="evidence" value="ECO:0007669"/>
    <property type="project" value="UniProtKB-ARBA"/>
</dbReference>
<dbReference type="KEGG" id="ppsc:EHS13_31215"/>
<dbReference type="Pfam" id="PF01613">
    <property type="entry name" value="Flavin_Reduct"/>
    <property type="match status" value="1"/>
</dbReference>
<dbReference type="PANTHER" id="PTHR33798:SF5">
    <property type="entry name" value="FLAVIN REDUCTASE LIKE DOMAIN-CONTAINING PROTEIN"/>
    <property type="match status" value="1"/>
</dbReference>
<accession>A0A6B8RRL3</accession>
<dbReference type="AlphaFoldDB" id="A0A6B8RRL3"/>
<dbReference type="GO" id="GO:0010181">
    <property type="term" value="F:FMN binding"/>
    <property type="evidence" value="ECO:0007669"/>
    <property type="project" value="InterPro"/>
</dbReference>
<dbReference type="SMART" id="SM00903">
    <property type="entry name" value="Flavin_Reduct"/>
    <property type="match status" value="1"/>
</dbReference>
<evidence type="ECO:0000256" key="2">
    <source>
        <dbReference type="ARBA" id="ARBA00022630"/>
    </source>
</evidence>
<reference evidence="7" key="1">
    <citation type="submission" date="2018-11" db="EMBL/GenBank/DDBJ databases">
        <title>Complete genome sequence of Paenibacillus sp. ML311-T8.</title>
        <authorList>
            <person name="Nam Y.-D."/>
            <person name="Kang J."/>
            <person name="Chung W.-H."/>
            <person name="Park Y.S."/>
        </authorList>
    </citation>
    <scope>NUCLEOTIDE SEQUENCE [LARGE SCALE GENOMIC DNA]</scope>
    <source>
        <strain evidence="7">ML311-T8</strain>
    </source>
</reference>
<feature type="domain" description="Flavin reductase like" evidence="5">
    <location>
        <begin position="20"/>
        <end position="177"/>
    </location>
</feature>
<dbReference type="EMBL" id="CP034235">
    <property type="protein sequence ID" value="QGQ99030.1"/>
    <property type="molecule type" value="Genomic_DNA"/>
</dbReference>
<dbReference type="Proteomes" id="UP000426246">
    <property type="component" value="Chromosome"/>
</dbReference>
<dbReference type="InterPro" id="IPR002563">
    <property type="entry name" value="Flavin_Rdtase-like_dom"/>
</dbReference>
<evidence type="ECO:0000259" key="5">
    <source>
        <dbReference type="SMART" id="SM00903"/>
    </source>
</evidence>